<dbReference type="AlphaFoldDB" id="A0A6B3NJ38"/>
<evidence type="ECO:0000313" key="1">
    <source>
        <dbReference type="EMBL" id="NER31657.1"/>
    </source>
</evidence>
<proteinExistence type="predicted"/>
<sequence length="259" mass="29070">MGTQFKGVFLRDTLQDKGIEPSVGSIYCSPDIILSKTESQDPANDFGDWNSNYNSALEFGQDNYVYVRCQNTASEQRTGTVHVYWCPVSLSLHPSEWLQNKLKTRAGDDSVTFTSMNPKEKRVADVPFIITPPKNTHVCLVAIATDEEHSRGLLPDTTNVADWVNWVRNHANAAWKNLVVVNTQPDKSYHFVTNITNPDQESLDFQIKTSLQNALVGTTIENEVELAGQSVHHQEVTNPDDSTLDYRIMIPPGNYELDV</sequence>
<dbReference type="EMBL" id="JAAHFQ010000893">
    <property type="protein sequence ID" value="NER31657.1"/>
    <property type="molecule type" value="Genomic_DNA"/>
</dbReference>
<name>A0A6B3NJ38_9CYAN</name>
<accession>A0A6B3NJ38</accession>
<comment type="caution">
    <text evidence="1">The sequence shown here is derived from an EMBL/GenBank/DDBJ whole genome shotgun (WGS) entry which is preliminary data.</text>
</comment>
<reference evidence="1" key="1">
    <citation type="submission" date="2019-11" db="EMBL/GenBank/DDBJ databases">
        <title>Genomic insights into an expanded diversity of filamentous marine cyanobacteria reveals the extraordinary biosynthetic potential of Moorea and Okeania.</title>
        <authorList>
            <person name="Ferreira Leao T."/>
            <person name="Wang M."/>
            <person name="Moss N."/>
            <person name="Da Silva R."/>
            <person name="Sanders J."/>
            <person name="Nurk S."/>
            <person name="Gurevich A."/>
            <person name="Humphrey G."/>
            <person name="Reher R."/>
            <person name="Zhu Q."/>
            <person name="Belda-Ferre P."/>
            <person name="Glukhov E."/>
            <person name="Rex R."/>
            <person name="Dorrestein P.C."/>
            <person name="Knight R."/>
            <person name="Pevzner P."/>
            <person name="Gerwick W.H."/>
            <person name="Gerwick L."/>
        </authorList>
    </citation>
    <scope>NUCLEOTIDE SEQUENCE</scope>
    <source>
        <strain evidence="1">SIO1C4</strain>
    </source>
</reference>
<feature type="non-terminal residue" evidence="1">
    <location>
        <position position="259"/>
    </location>
</feature>
<protein>
    <submittedName>
        <fullName evidence="1">Uncharacterized protein</fullName>
    </submittedName>
</protein>
<gene>
    <name evidence="1" type="ORF">F6J89_29615</name>
</gene>
<organism evidence="1">
    <name type="scientific">Symploca sp. SIO1C4</name>
    <dbReference type="NCBI Taxonomy" id="2607765"/>
    <lineage>
        <taxon>Bacteria</taxon>
        <taxon>Bacillati</taxon>
        <taxon>Cyanobacteriota</taxon>
        <taxon>Cyanophyceae</taxon>
        <taxon>Coleofasciculales</taxon>
        <taxon>Coleofasciculaceae</taxon>
        <taxon>Symploca</taxon>
    </lineage>
</organism>